<dbReference type="RefSeq" id="WP_073112260.1">
    <property type="nucleotide sequence ID" value="NZ_FQYN01000010.1"/>
</dbReference>
<evidence type="ECO:0000313" key="3">
    <source>
        <dbReference type="Proteomes" id="UP000184418"/>
    </source>
</evidence>
<keyword evidence="3" id="KW-1185">Reference proteome</keyword>
<accession>A0A1M6LWJ9</accession>
<feature type="region of interest" description="Disordered" evidence="1">
    <location>
        <begin position="26"/>
        <end position="48"/>
    </location>
</feature>
<dbReference type="AlphaFoldDB" id="A0A1M6LWJ9"/>
<organism evidence="2 3">
    <name type="scientific">Hymenobacter daecheongensis DSM 21074</name>
    <dbReference type="NCBI Taxonomy" id="1121955"/>
    <lineage>
        <taxon>Bacteria</taxon>
        <taxon>Pseudomonadati</taxon>
        <taxon>Bacteroidota</taxon>
        <taxon>Cytophagia</taxon>
        <taxon>Cytophagales</taxon>
        <taxon>Hymenobacteraceae</taxon>
        <taxon>Hymenobacter</taxon>
    </lineage>
</organism>
<dbReference type="OrthoDB" id="9758243at2"/>
<reference evidence="2 3" key="1">
    <citation type="submission" date="2016-11" db="EMBL/GenBank/DDBJ databases">
        <authorList>
            <person name="Jaros S."/>
            <person name="Januszkiewicz K."/>
            <person name="Wedrychowicz H."/>
        </authorList>
    </citation>
    <scope>NUCLEOTIDE SEQUENCE [LARGE SCALE GENOMIC DNA]</scope>
    <source>
        <strain evidence="2 3">DSM 21074</strain>
    </source>
</reference>
<dbReference type="EMBL" id="FQYN01000010">
    <property type="protein sequence ID" value="SHJ75503.1"/>
    <property type="molecule type" value="Genomic_DNA"/>
</dbReference>
<protein>
    <submittedName>
        <fullName evidence="2">Uncharacterized protein</fullName>
    </submittedName>
</protein>
<dbReference type="Proteomes" id="UP000184418">
    <property type="component" value="Unassembled WGS sequence"/>
</dbReference>
<dbReference type="STRING" id="1121955.SAMN02745146_0080"/>
<name>A0A1M6LWJ9_9BACT</name>
<feature type="compositionally biased region" description="Low complexity" evidence="1">
    <location>
        <begin position="36"/>
        <end position="48"/>
    </location>
</feature>
<proteinExistence type="predicted"/>
<evidence type="ECO:0000256" key="1">
    <source>
        <dbReference type="SAM" id="MobiDB-lite"/>
    </source>
</evidence>
<sequence>MKRVLAWALGLFVAFCVIVVVVARNQPEGPSPSDPTTPSTVVTETTSEVSNASETAAIVIAQNKIKERLKSPGTADFEMFNGEAKDKGNGKYIVRDHVDSQNELGATVRTEYIVELQYTGGDVMDDNSWQVTNLVMN</sequence>
<evidence type="ECO:0000313" key="2">
    <source>
        <dbReference type="EMBL" id="SHJ75503.1"/>
    </source>
</evidence>
<gene>
    <name evidence="2" type="ORF">SAMN02745146_0080</name>
</gene>